<accession>A0AAD2JUJ0</accession>
<dbReference type="InterPro" id="IPR037401">
    <property type="entry name" value="SnoaL-like"/>
</dbReference>
<dbReference type="PANTHER" id="PTHR38436:SF3">
    <property type="entry name" value="CARBOXYMETHYLENEBUTENOLIDASE-RELATED"/>
    <property type="match status" value="1"/>
</dbReference>
<dbReference type="GO" id="GO:0030638">
    <property type="term" value="P:polyketide metabolic process"/>
    <property type="evidence" value="ECO:0007669"/>
    <property type="project" value="InterPro"/>
</dbReference>
<sequence length="418" mass="45206">MAPPQFYDPASPDEQPVALPSAPAVALAEGIIIQPPLTRRGTGPGLIVFVPPESSLDLSNKTGDEKPLDPPPVQKWAEEGFAVVGITTGHVDIVECLKKAVDGLLALEELDTREKFAVAGADPLSLLCLKISHRKSPVYDPAALDEIVLALSSDSRFACLVVYGSCPSGTVPIPTLALVPCGSSVTSKTSLSVFKVDSGAPHFSLPQSNEFESSSASIAHSKAAVHIKKYLRGPYFDLEAIWEEHTYFEFEVRSVAKTMGTMVAEPYVNHVPTLAGGVGRKNLTAFYRDHFVFNNPDDTRLQTISRTVGTDRVVDEFVFHATHNKQIDWLLPGVPPTGKKLAIPMMGVINIRGDRLYHEHIWWDQGTACLQAGIIPTHVPFEGKTLRLPIAGVESATLLCDERSVPANEMLGPAYGIV</sequence>
<keyword evidence="3" id="KW-1185">Reference proteome</keyword>
<protein>
    <recommendedName>
        <fullName evidence="1">SnoaL-like domain-containing protein</fullName>
    </recommendedName>
</protein>
<comment type="caution">
    <text evidence="2">The sequence shown here is derived from an EMBL/GenBank/DDBJ whole genome shotgun (WGS) entry which is preliminary data.</text>
</comment>
<organism evidence="2 3">
    <name type="scientific">Mycena citricolor</name>
    <dbReference type="NCBI Taxonomy" id="2018698"/>
    <lineage>
        <taxon>Eukaryota</taxon>
        <taxon>Fungi</taxon>
        <taxon>Dikarya</taxon>
        <taxon>Basidiomycota</taxon>
        <taxon>Agaricomycotina</taxon>
        <taxon>Agaricomycetes</taxon>
        <taxon>Agaricomycetidae</taxon>
        <taxon>Agaricales</taxon>
        <taxon>Marasmiineae</taxon>
        <taxon>Mycenaceae</taxon>
        <taxon>Mycena</taxon>
    </lineage>
</organism>
<dbReference type="InterPro" id="IPR009959">
    <property type="entry name" value="Cyclase_SnoaL-like"/>
</dbReference>
<dbReference type="Gene3D" id="3.10.450.50">
    <property type="match status" value="1"/>
</dbReference>
<reference evidence="2" key="1">
    <citation type="submission" date="2023-11" db="EMBL/GenBank/DDBJ databases">
        <authorList>
            <person name="De Vega J J."/>
            <person name="De Vega J J."/>
        </authorList>
    </citation>
    <scope>NUCLEOTIDE SEQUENCE</scope>
</reference>
<evidence type="ECO:0000313" key="2">
    <source>
        <dbReference type="EMBL" id="CAK5262662.1"/>
    </source>
</evidence>
<dbReference type="Proteomes" id="UP001295794">
    <property type="component" value="Unassembled WGS sequence"/>
</dbReference>
<dbReference type="PANTHER" id="PTHR38436">
    <property type="entry name" value="POLYKETIDE CYCLASE SNOAL-LIKE DOMAIN"/>
    <property type="match status" value="1"/>
</dbReference>
<name>A0AAD2JUJ0_9AGAR</name>
<dbReference type="AlphaFoldDB" id="A0AAD2JUJ0"/>
<feature type="domain" description="SnoaL-like" evidence="1">
    <location>
        <begin position="256"/>
        <end position="356"/>
    </location>
</feature>
<evidence type="ECO:0000259" key="1">
    <source>
        <dbReference type="Pfam" id="PF12680"/>
    </source>
</evidence>
<evidence type="ECO:0000313" key="3">
    <source>
        <dbReference type="Proteomes" id="UP001295794"/>
    </source>
</evidence>
<dbReference type="InterPro" id="IPR032710">
    <property type="entry name" value="NTF2-like_dom_sf"/>
</dbReference>
<dbReference type="SUPFAM" id="SSF54427">
    <property type="entry name" value="NTF2-like"/>
    <property type="match status" value="1"/>
</dbReference>
<gene>
    <name evidence="2" type="ORF">MYCIT1_LOCUS1568</name>
</gene>
<proteinExistence type="predicted"/>
<dbReference type="Pfam" id="PF12680">
    <property type="entry name" value="SnoaL_2"/>
    <property type="match status" value="1"/>
</dbReference>
<dbReference type="EMBL" id="CAVNYO010000022">
    <property type="protein sequence ID" value="CAK5262662.1"/>
    <property type="molecule type" value="Genomic_DNA"/>
</dbReference>